<reference evidence="1 2" key="1">
    <citation type="journal article" date="2011" name="PLoS Genet.">
        <title>Comparative genomic analysis of human fungal pathogens causing paracoccidioidomycosis.</title>
        <authorList>
            <person name="Desjardins C.A."/>
            <person name="Champion M.D."/>
            <person name="Holder J.W."/>
            <person name="Muszewska A."/>
            <person name="Goldberg J."/>
            <person name="Bailao A.M."/>
            <person name="Brigido M.M."/>
            <person name="Ferreira M.E."/>
            <person name="Garcia A.M."/>
            <person name="Grynberg M."/>
            <person name="Gujja S."/>
            <person name="Heiman D.I."/>
            <person name="Henn M.R."/>
            <person name="Kodira C.D."/>
            <person name="Leon-Narvaez H."/>
            <person name="Longo L.V."/>
            <person name="Ma L.J."/>
            <person name="Malavazi I."/>
            <person name="Matsuo A.L."/>
            <person name="Morais F.V."/>
            <person name="Pereira M."/>
            <person name="Rodriguez-Brito S."/>
            <person name="Sakthikumar S."/>
            <person name="Salem-Izacc S.M."/>
            <person name="Sykes S.M."/>
            <person name="Teixeira M.M."/>
            <person name="Vallejo M.C."/>
            <person name="Walter M.E."/>
            <person name="Yandava C."/>
            <person name="Young S."/>
            <person name="Zeng Q."/>
            <person name="Zucker J."/>
            <person name="Felipe M.S."/>
            <person name="Goldman G.H."/>
            <person name="Haas B.J."/>
            <person name="McEwen J.G."/>
            <person name="Nino-Vega G."/>
            <person name="Puccia R."/>
            <person name="San-Blas G."/>
            <person name="Soares C.M."/>
            <person name="Birren B.W."/>
            <person name="Cuomo C.A."/>
        </authorList>
    </citation>
    <scope>NUCLEOTIDE SEQUENCE [LARGE SCALE GENOMIC DNA]</scope>
    <source>
        <strain evidence="2">ATCC MYA-826 / Pb01</strain>
    </source>
</reference>
<dbReference type="Proteomes" id="UP000002059">
    <property type="component" value="Partially assembled WGS sequence"/>
</dbReference>
<gene>
    <name evidence="1" type="ORF">PAAG_12677</name>
</gene>
<accession>A0A0A2V3I3</accession>
<keyword evidence="2" id="KW-1185">Reference proteome</keyword>
<evidence type="ECO:0008006" key="3">
    <source>
        <dbReference type="Google" id="ProtNLM"/>
    </source>
</evidence>
<dbReference type="GeneID" id="26971255"/>
<evidence type="ECO:0000313" key="1">
    <source>
        <dbReference type="EMBL" id="KGQ00660.1"/>
    </source>
</evidence>
<dbReference type="KEGG" id="pbl:PAAG_12677"/>
<dbReference type="HOGENOM" id="CLU_140493_0_0_1"/>
<dbReference type="OrthoDB" id="4509994at2759"/>
<dbReference type="EMBL" id="KN294052">
    <property type="protein sequence ID" value="KGQ00660.1"/>
    <property type="molecule type" value="Genomic_DNA"/>
</dbReference>
<name>A0A0A2V3I3_PARBA</name>
<feature type="non-terminal residue" evidence="1">
    <location>
        <position position="119"/>
    </location>
</feature>
<organism evidence="1 2">
    <name type="scientific">Paracoccidioides lutzii (strain ATCC MYA-826 / Pb01)</name>
    <name type="common">Paracoccidioides brasiliensis</name>
    <dbReference type="NCBI Taxonomy" id="502779"/>
    <lineage>
        <taxon>Eukaryota</taxon>
        <taxon>Fungi</taxon>
        <taxon>Dikarya</taxon>
        <taxon>Ascomycota</taxon>
        <taxon>Pezizomycotina</taxon>
        <taxon>Eurotiomycetes</taxon>
        <taxon>Eurotiomycetidae</taxon>
        <taxon>Onygenales</taxon>
        <taxon>Ajellomycetaceae</taxon>
        <taxon>Paracoccidioides</taxon>
    </lineage>
</organism>
<dbReference type="RefSeq" id="XP_015702247.1">
    <property type="nucleotide sequence ID" value="XM_015848139.2"/>
</dbReference>
<feature type="non-terminal residue" evidence="1">
    <location>
        <position position="1"/>
    </location>
</feature>
<evidence type="ECO:0000313" key="2">
    <source>
        <dbReference type="Proteomes" id="UP000002059"/>
    </source>
</evidence>
<dbReference type="AlphaFoldDB" id="A0A0A2V3I3"/>
<proteinExistence type="predicted"/>
<dbReference type="VEuPathDB" id="FungiDB:PAAG_12677"/>
<sequence>YHKLIIHNENNYHEFIIRFLYLISEVKIVKRNYNIDFNDKLFFDLQRMIAVVNAIINIYAKFQKICAQAIFNSQTLSDTSAIKFSIMKETMSICSDIQCYYCEKKDHIAKNCIMKQKSQ</sequence>
<protein>
    <recommendedName>
        <fullName evidence="3">CCHC-type domain-containing protein</fullName>
    </recommendedName>
</protein>